<accession>A0A7X0XBJ5</accession>
<evidence type="ECO:0000313" key="3">
    <source>
        <dbReference type="Proteomes" id="UP000533953"/>
    </source>
</evidence>
<organism evidence="2 3">
    <name type="scientific">Listeria booriae</name>
    <dbReference type="NCBI Taxonomy" id="1552123"/>
    <lineage>
        <taxon>Bacteria</taxon>
        <taxon>Bacillati</taxon>
        <taxon>Bacillota</taxon>
        <taxon>Bacilli</taxon>
        <taxon>Bacillales</taxon>
        <taxon>Listeriaceae</taxon>
        <taxon>Listeria</taxon>
    </lineage>
</organism>
<sequence length="233" mass="26958">MIDIMLIWRRPFLNMLSEHLKMHCDARLPGVLSLSIRESYRFLEEIIQREKVLQRPEMKKTWGYLRHGLIDVGLKQVLQSSNIEHEIADKESSRYRNGHTYLMIETKGAILTPSKVLRASAVPRKAIFRDKGSILNKRYSLFEDPKDVNQEYNEVNPPFMLLTYGGTNHELSFVRLGLPDIENRCWMDQVDITNAPVVLANPEEITNELHLSFTLEAEELIKRGVKNVGKEGI</sequence>
<reference evidence="2 3" key="1">
    <citation type="submission" date="2020-03" db="EMBL/GenBank/DDBJ databases">
        <title>Soil Listeria distribution.</title>
        <authorList>
            <person name="Liao J."/>
            <person name="Wiedmann M."/>
        </authorList>
    </citation>
    <scope>NUCLEOTIDE SEQUENCE [LARGE SCALE GENOMIC DNA]</scope>
    <source>
        <strain evidence="2 3">FSL L7-1547</strain>
    </source>
</reference>
<dbReference type="EMBL" id="JAASTX010000004">
    <property type="protein sequence ID" value="MBC1491092.1"/>
    <property type="molecule type" value="Genomic_DNA"/>
</dbReference>
<proteinExistence type="predicted"/>
<dbReference type="Proteomes" id="UP000533953">
    <property type="component" value="Unassembled WGS sequence"/>
</dbReference>
<dbReference type="AlphaFoldDB" id="A0A7X0XBJ5"/>
<dbReference type="EMBL" id="JAASTX010000004">
    <property type="protein sequence ID" value="MBC1490993.1"/>
    <property type="molecule type" value="Genomic_DNA"/>
</dbReference>
<evidence type="ECO:0000313" key="2">
    <source>
        <dbReference type="EMBL" id="MBC1491092.1"/>
    </source>
</evidence>
<name>A0A7X0XBJ5_9LIST</name>
<comment type="caution">
    <text evidence="2">The sequence shown here is derived from an EMBL/GenBank/DDBJ whole genome shotgun (WGS) entry which is preliminary data.</text>
</comment>
<gene>
    <name evidence="1" type="ORF">HCI99_04060</name>
    <name evidence="2" type="ORF">HCI99_04575</name>
</gene>
<protein>
    <submittedName>
        <fullName evidence="2">Uncharacterized protein</fullName>
    </submittedName>
</protein>
<evidence type="ECO:0000313" key="1">
    <source>
        <dbReference type="EMBL" id="MBC1490993.1"/>
    </source>
</evidence>